<sequence length="119" mass="13476">MQGIGDWEFANINFNKLTKEMKIDLKTGTPHNYFDETYASIKVQKSSGQVVYNKEIYGDKKQNAETNTISVEIGDFVELTHKEGKGRATLINKDNNKQEKIGNKIMYKVTGAGLEKVEK</sequence>
<evidence type="ECO:0000259" key="1">
    <source>
        <dbReference type="Pfam" id="PF03272"/>
    </source>
</evidence>
<reference evidence="2 3" key="1">
    <citation type="submission" date="2017-09" db="EMBL/GenBank/DDBJ databases">
        <title>Large-scale bioinformatics analysis of Bacillus genomes uncovers conserved roles of natural products in bacterial physiology.</title>
        <authorList>
            <consortium name="Agbiome Team Llc"/>
            <person name="Bleich R.M."/>
            <person name="Grubbs K.J."/>
            <person name="Santa Maria K.C."/>
            <person name="Allen S.E."/>
            <person name="Farag S."/>
            <person name="Shank E.A."/>
            <person name="Bowers A."/>
        </authorList>
    </citation>
    <scope>NUCLEOTIDE SEQUENCE [LARGE SCALE GENOMIC DNA]</scope>
    <source>
        <strain evidence="2 3">AFS089089</strain>
    </source>
</reference>
<dbReference type="Pfam" id="PF03272">
    <property type="entry name" value="Mucin_bdg"/>
    <property type="match status" value="1"/>
</dbReference>
<dbReference type="EMBL" id="NVNL01000159">
    <property type="protein sequence ID" value="PEA85721.1"/>
    <property type="molecule type" value="Genomic_DNA"/>
</dbReference>
<dbReference type="InterPro" id="IPR004954">
    <property type="entry name" value="Mucin-bd"/>
</dbReference>
<dbReference type="AlphaFoldDB" id="A0A9X6TG32"/>
<evidence type="ECO:0000313" key="3">
    <source>
        <dbReference type="Proteomes" id="UP000220702"/>
    </source>
</evidence>
<name>A0A9X6TG32_BACTU</name>
<accession>A0A9X6TG32</accession>
<organism evidence="2 3">
    <name type="scientific">Bacillus thuringiensis</name>
    <dbReference type="NCBI Taxonomy" id="1428"/>
    <lineage>
        <taxon>Bacteria</taxon>
        <taxon>Bacillati</taxon>
        <taxon>Bacillota</taxon>
        <taxon>Bacilli</taxon>
        <taxon>Bacillales</taxon>
        <taxon>Bacillaceae</taxon>
        <taxon>Bacillus</taxon>
        <taxon>Bacillus cereus group</taxon>
    </lineage>
</organism>
<dbReference type="Proteomes" id="UP000220702">
    <property type="component" value="Unassembled WGS sequence"/>
</dbReference>
<proteinExistence type="predicted"/>
<feature type="domain" description="Putative mucin/carbohydrate-binding" evidence="1">
    <location>
        <begin position="2"/>
        <end position="114"/>
    </location>
</feature>
<evidence type="ECO:0000313" key="2">
    <source>
        <dbReference type="EMBL" id="PEA85721.1"/>
    </source>
</evidence>
<gene>
    <name evidence="2" type="ORF">CON71_34150</name>
</gene>
<protein>
    <recommendedName>
        <fullName evidence="1">Putative mucin/carbohydrate-binding domain-containing protein</fullName>
    </recommendedName>
</protein>
<comment type="caution">
    <text evidence="2">The sequence shown here is derived from an EMBL/GenBank/DDBJ whole genome shotgun (WGS) entry which is preliminary data.</text>
</comment>